<dbReference type="PANTHER" id="PTHR38248:SF2">
    <property type="entry name" value="FUNK1 11"/>
    <property type="match status" value="1"/>
</dbReference>
<dbReference type="EMBL" id="KV429215">
    <property type="protein sequence ID" value="KZT63214.1"/>
    <property type="molecule type" value="Genomic_DNA"/>
</dbReference>
<dbReference type="PANTHER" id="PTHR38248">
    <property type="entry name" value="FUNK1 6"/>
    <property type="match status" value="1"/>
</dbReference>
<dbReference type="SMART" id="SM00298">
    <property type="entry name" value="CHROMO"/>
    <property type="match status" value="1"/>
</dbReference>
<dbReference type="Proteomes" id="UP000076727">
    <property type="component" value="Unassembled WGS sequence"/>
</dbReference>
<organism evidence="3 4">
    <name type="scientific">Daedalea quercina L-15889</name>
    <dbReference type="NCBI Taxonomy" id="1314783"/>
    <lineage>
        <taxon>Eukaryota</taxon>
        <taxon>Fungi</taxon>
        <taxon>Dikarya</taxon>
        <taxon>Basidiomycota</taxon>
        <taxon>Agaricomycotina</taxon>
        <taxon>Agaricomycetes</taxon>
        <taxon>Polyporales</taxon>
        <taxon>Fomitopsis</taxon>
    </lineage>
</organism>
<feature type="region of interest" description="Disordered" evidence="1">
    <location>
        <begin position="943"/>
        <end position="1080"/>
    </location>
</feature>
<feature type="compositionally biased region" description="Low complexity" evidence="1">
    <location>
        <begin position="981"/>
        <end position="995"/>
    </location>
</feature>
<dbReference type="Pfam" id="PF17667">
    <property type="entry name" value="Pkinase_fungal"/>
    <property type="match status" value="2"/>
</dbReference>
<evidence type="ECO:0000313" key="4">
    <source>
        <dbReference type="Proteomes" id="UP000076727"/>
    </source>
</evidence>
<dbReference type="Gene3D" id="2.40.50.40">
    <property type="match status" value="1"/>
</dbReference>
<dbReference type="PROSITE" id="PS50013">
    <property type="entry name" value="CHROMO_2"/>
    <property type="match status" value="1"/>
</dbReference>
<name>A0A165KJF0_9APHY</name>
<dbReference type="SUPFAM" id="SSF56112">
    <property type="entry name" value="Protein kinase-like (PK-like)"/>
    <property type="match status" value="1"/>
</dbReference>
<dbReference type="SUPFAM" id="SSF54160">
    <property type="entry name" value="Chromo domain-like"/>
    <property type="match status" value="1"/>
</dbReference>
<dbReference type="AlphaFoldDB" id="A0A165KJF0"/>
<dbReference type="InterPro" id="IPR000953">
    <property type="entry name" value="Chromo/chromo_shadow_dom"/>
</dbReference>
<gene>
    <name evidence="3" type="ORF">DAEQUDRAFT_815779</name>
</gene>
<dbReference type="OrthoDB" id="2797568at2759"/>
<feature type="region of interest" description="Disordered" evidence="1">
    <location>
        <begin position="1"/>
        <end position="23"/>
    </location>
</feature>
<accession>A0A165KJF0</accession>
<dbReference type="GO" id="GO:0006338">
    <property type="term" value="P:chromatin remodeling"/>
    <property type="evidence" value="ECO:0007669"/>
    <property type="project" value="UniProtKB-ARBA"/>
</dbReference>
<dbReference type="InterPro" id="IPR040976">
    <property type="entry name" value="Pkinase_fungal"/>
</dbReference>
<feature type="compositionally biased region" description="Low complexity" evidence="1">
    <location>
        <begin position="1026"/>
        <end position="1042"/>
    </location>
</feature>
<sequence length="1080" mass="122541">MPHRFKRARMSGSHASSCSSRNHLAPDSWRQHCRTSSPPMAYPTPYFKKQNIHHFYEHETKQTSERDMEGWQSELNDKIVELEDLPLKDFLRCFVPSDTTLTGSKARNPFDVPVDGAESSMYGPLCTGLSKLVAKFPSSIRPVFHNNAHEQIKFPFLLGEHLHHATEPDIIASLPGQTFEKKLPDRWRNISVVFEVKNTDSKDPMRFTSNKNDKTLVQLAKSARNILVAQSRLFAFAVGIYGSKARIFRFDHAGAVCSALFDYAAEHGAVLYEFLWRLVHPIHKSCDIVGADPTVRLVSYNEKLRYEARKRLLAGGVEIDNETMKACRWITVTDADGKAKSYLLYELVFMNPRLFSRATTIWKALELDSSSELGWPTGRHVIIKDAWRQLARKPETEFYQQIYAHLASQIAKSNAATNEATLRVVDPEVGEEGSGSQLTDAEIAEGFDRISEEMLTEVWGTNWPGLSMVVLGDDLGEEEDLKLDDTERVGHRTRTGIYLTKRARQWFERSHIRLVSNTVGTPISQFKSTKELVQVIRDAIHGHELAFEAGIMHRDISEGNVMIFNGRGFLHDLDYGFNWKEFLNELGYENTLESWEEFVRTEKGIPRDGSEVKPVVYAPPNYGYDTGDNSPPHPVVNHQGDREYYVEEIRAERRGENGREFYVKWRGYGDEHNNWVPQSNVEKCVALSDWLLRPLPEREWLSECELAKERDGITRKAAEAASAAPTGKAKTMMECKQRTGTFYFMAIEVLRRGIIHQVRHDLESFYWLLVWLVLRHTNHSIRDKYSKLKSLFDLPTDEECATHKRGWLGGDFWVFDNQPLSDLLDSFSTLCLENSHAKASRPAPKHLTYDIVLQLFDDALARPDWPTNDAAIPFKLAADPAHHERCRSTWFTQEPQAQAEQDEGATHVPPPTAVLDHAPVANPVRKASDGDVLLSWTARRSARAGRYPPRTPQRAVSSGLRHPIEPWTTLMRYKSDPNSPSPSSRSRRGSSAASRMKPPALPLRIPFAFDVPPGSAKTHIRAQPGENSQSSGSSHSMQGESNTARHNGRKRSYEELAANDEESDGEPSKRSRTQRAIAYL</sequence>
<dbReference type="InterPro" id="IPR016197">
    <property type="entry name" value="Chromo-like_dom_sf"/>
</dbReference>
<feature type="domain" description="Chromo" evidence="2">
    <location>
        <begin position="644"/>
        <end position="684"/>
    </location>
</feature>
<feature type="compositionally biased region" description="Polar residues" evidence="1">
    <location>
        <begin position="13"/>
        <end position="22"/>
    </location>
</feature>
<protein>
    <recommendedName>
        <fullName evidence="2">Chromo domain-containing protein</fullName>
    </recommendedName>
</protein>
<dbReference type="Gene3D" id="1.10.510.10">
    <property type="entry name" value="Transferase(Phosphotransferase) domain 1"/>
    <property type="match status" value="1"/>
</dbReference>
<evidence type="ECO:0000259" key="2">
    <source>
        <dbReference type="PROSITE" id="PS50013"/>
    </source>
</evidence>
<keyword evidence="4" id="KW-1185">Reference proteome</keyword>
<evidence type="ECO:0000256" key="1">
    <source>
        <dbReference type="SAM" id="MobiDB-lite"/>
    </source>
</evidence>
<proteinExistence type="predicted"/>
<dbReference type="InterPro" id="IPR023780">
    <property type="entry name" value="Chromo_domain"/>
</dbReference>
<dbReference type="CDD" id="cd00024">
    <property type="entry name" value="CD_CSD"/>
    <property type="match status" value="1"/>
</dbReference>
<dbReference type="InterPro" id="IPR011009">
    <property type="entry name" value="Kinase-like_dom_sf"/>
</dbReference>
<dbReference type="Pfam" id="PF00385">
    <property type="entry name" value="Chromo"/>
    <property type="match status" value="1"/>
</dbReference>
<reference evidence="3 4" key="1">
    <citation type="journal article" date="2016" name="Mol. Biol. Evol.">
        <title>Comparative Genomics of Early-Diverging Mushroom-Forming Fungi Provides Insights into the Origins of Lignocellulose Decay Capabilities.</title>
        <authorList>
            <person name="Nagy L.G."/>
            <person name="Riley R."/>
            <person name="Tritt A."/>
            <person name="Adam C."/>
            <person name="Daum C."/>
            <person name="Floudas D."/>
            <person name="Sun H."/>
            <person name="Yadav J.S."/>
            <person name="Pangilinan J."/>
            <person name="Larsson K.H."/>
            <person name="Matsuura K."/>
            <person name="Barry K."/>
            <person name="Labutti K."/>
            <person name="Kuo R."/>
            <person name="Ohm R.A."/>
            <person name="Bhattacharya S.S."/>
            <person name="Shirouzu T."/>
            <person name="Yoshinaga Y."/>
            <person name="Martin F.M."/>
            <person name="Grigoriev I.V."/>
            <person name="Hibbett D.S."/>
        </authorList>
    </citation>
    <scope>NUCLEOTIDE SEQUENCE [LARGE SCALE GENOMIC DNA]</scope>
    <source>
        <strain evidence="3 4">L-15889</strain>
    </source>
</reference>
<evidence type="ECO:0000313" key="3">
    <source>
        <dbReference type="EMBL" id="KZT63214.1"/>
    </source>
</evidence>